<feature type="region of interest" description="Disordered" evidence="2">
    <location>
        <begin position="780"/>
        <end position="813"/>
    </location>
</feature>
<proteinExistence type="predicted"/>
<sequence length="973" mass="106793">MQQSNARKAFKRLSENFVMVNTADDDEPFEEEYRPDGKYIPRLLFLDKNGDPLLQVKNKKAEYKNYAYYYSSPADILNSMKEVLAHFGIEVNEPTKGDGLKPKKPPVNKPKGDSPEGPQHTKPKKPTETKEKPDSQVEQAPTEAGDEKTKKEDKKSASSKKRARSQNCNREESLAEDVQECQDMRNTIFKTITKLEEQADIINPTIVTKTNATSKSDILAYTTEEADKLHSLTCTIVYPLTSLSLDVHPDAQAQEKSHRHSVNQLEPDLASSIFETPAPRKLANPAVVAAIANPNSKNPLERTTTMPNTHNLDAGSAGPRGRRAAGLQPAVKFSEYDGLNADFNIDAQESIVQKEESVLPTSIQTQPKVQVLSNSDVAEVVALEADHDEESSDNGSEKTSESEISFQKAHDTHKQLLAKLDKEESVLSSVSTTSTQASTIASTVVNQNTTVDSVQNNNPAALTNAAQISETAKVQSVSENSTDAVIAAQPPVPILGLNRTSDPSSALTTVQSTMTTTTASSTESLLEIHDIVEDSKGAEPILVDDTATFAPTTFLDRSVQKRRSLVSNFVRPIVPHQQLATRVKRADSKQIRTIHIRDIETSSSRPTTTTTKARNQYRIIESGEREVVDRSHLKIGLKLVPSTIAPPTTIIPKKLLETTNRQISDAENAVVGTEGGSDKDIGLERVGSSASSDASIGTRQPDMAVQNPPQLQLNHYYIGRRKFVVKSVPADWWHQQQQQLAMAQQQEASLRQQALQQQQLAMAQQPQQFLPPLISNVRSGSVSTGQRVDSDIAPRAQTGAPEQTGTASSSKLERVKNEQLNVVRIFDSSSTTQQGFTSIPSTSTTPMFRNAFTDVREDIAATPLPNIIITPKPETHEHVKVTDGELYDEVGETEPKPATKMVGDQRRSRRFSAVPLPNSSEDNAPLRLVKLPKDNSRRRDQPAEDFGLNRDSPYSKPANEAFIKKVVGSAHGN</sequence>
<dbReference type="Proteomes" id="UP000887574">
    <property type="component" value="Unplaced"/>
</dbReference>
<keyword evidence="1" id="KW-0732">Signal</keyword>
<evidence type="ECO:0000313" key="4">
    <source>
        <dbReference type="WBParaSite" id="jg14513"/>
    </source>
</evidence>
<evidence type="ECO:0000313" key="3">
    <source>
        <dbReference type="Proteomes" id="UP000887574"/>
    </source>
</evidence>
<feature type="compositionally biased region" description="Basic and acidic residues" evidence="2">
    <location>
        <begin position="145"/>
        <end position="156"/>
    </location>
</feature>
<accession>A0A915D1C8</accession>
<feature type="region of interest" description="Disordered" evidence="2">
    <location>
        <begin position="891"/>
        <end position="958"/>
    </location>
</feature>
<evidence type="ECO:0000256" key="1">
    <source>
        <dbReference type="ARBA" id="ARBA00022729"/>
    </source>
</evidence>
<evidence type="ECO:0000256" key="2">
    <source>
        <dbReference type="SAM" id="MobiDB-lite"/>
    </source>
</evidence>
<feature type="region of interest" description="Disordered" evidence="2">
    <location>
        <begin position="296"/>
        <end position="323"/>
    </location>
</feature>
<feature type="compositionally biased region" description="Basic and acidic residues" evidence="2">
    <location>
        <begin position="931"/>
        <end position="942"/>
    </location>
</feature>
<feature type="compositionally biased region" description="Polar residues" evidence="2">
    <location>
        <begin position="800"/>
        <end position="810"/>
    </location>
</feature>
<dbReference type="PANTHER" id="PTHR15337">
    <property type="entry name" value="ANTERIOR GRADIENT PROTEIN-RELATED"/>
    <property type="match status" value="1"/>
</dbReference>
<feature type="compositionally biased region" description="Basic and acidic residues" evidence="2">
    <location>
        <begin position="125"/>
        <end position="135"/>
    </location>
</feature>
<dbReference type="InterPro" id="IPR051099">
    <property type="entry name" value="AGR/TXD"/>
</dbReference>
<dbReference type="AlphaFoldDB" id="A0A915D1C8"/>
<feature type="region of interest" description="Disordered" evidence="2">
    <location>
        <begin position="385"/>
        <end position="407"/>
    </location>
</feature>
<keyword evidence="3" id="KW-1185">Reference proteome</keyword>
<protein>
    <submittedName>
        <fullName evidence="4">Uncharacterized protein</fullName>
    </submittedName>
</protein>
<name>A0A915D1C8_9BILA</name>
<dbReference type="PANTHER" id="PTHR15337:SF23">
    <property type="entry name" value="THIOREDOXIN DOMAIN-CONTAINING PROTEIN"/>
    <property type="match status" value="1"/>
</dbReference>
<feature type="compositionally biased region" description="Polar residues" evidence="2">
    <location>
        <begin position="296"/>
        <end position="311"/>
    </location>
</feature>
<dbReference type="GO" id="GO:0005783">
    <property type="term" value="C:endoplasmic reticulum"/>
    <property type="evidence" value="ECO:0007669"/>
    <property type="project" value="TreeGrafter"/>
</dbReference>
<feature type="region of interest" description="Disordered" evidence="2">
    <location>
        <begin position="92"/>
        <end position="176"/>
    </location>
</feature>
<organism evidence="3 4">
    <name type="scientific">Ditylenchus dipsaci</name>
    <dbReference type="NCBI Taxonomy" id="166011"/>
    <lineage>
        <taxon>Eukaryota</taxon>
        <taxon>Metazoa</taxon>
        <taxon>Ecdysozoa</taxon>
        <taxon>Nematoda</taxon>
        <taxon>Chromadorea</taxon>
        <taxon>Rhabditida</taxon>
        <taxon>Tylenchina</taxon>
        <taxon>Tylenchomorpha</taxon>
        <taxon>Sphaerularioidea</taxon>
        <taxon>Anguinidae</taxon>
        <taxon>Anguininae</taxon>
        <taxon>Ditylenchus</taxon>
    </lineage>
</organism>
<reference evidence="4" key="1">
    <citation type="submission" date="2022-11" db="UniProtKB">
        <authorList>
            <consortium name="WormBaseParasite"/>
        </authorList>
    </citation>
    <scope>IDENTIFICATION</scope>
</reference>
<dbReference type="WBParaSite" id="jg14513">
    <property type="protein sequence ID" value="jg14513"/>
    <property type="gene ID" value="jg14513"/>
</dbReference>
<dbReference type="Gene3D" id="3.40.30.10">
    <property type="entry name" value="Glutaredoxin"/>
    <property type="match status" value="1"/>
</dbReference>